<reference evidence="1" key="1">
    <citation type="submission" date="2021-06" db="EMBL/GenBank/DDBJ databases">
        <authorList>
            <person name="Kallberg Y."/>
            <person name="Tangrot J."/>
            <person name="Rosling A."/>
        </authorList>
    </citation>
    <scope>NUCLEOTIDE SEQUENCE</scope>
    <source>
        <strain evidence="1">AZ414A</strain>
    </source>
</reference>
<dbReference type="AlphaFoldDB" id="A0A9N9GDX7"/>
<evidence type="ECO:0000313" key="2">
    <source>
        <dbReference type="Proteomes" id="UP000789706"/>
    </source>
</evidence>
<proteinExistence type="predicted"/>
<dbReference type="EMBL" id="CAJVPK010001865">
    <property type="protein sequence ID" value="CAG8600573.1"/>
    <property type="molecule type" value="Genomic_DNA"/>
</dbReference>
<keyword evidence="2" id="KW-1185">Reference proteome</keyword>
<gene>
    <name evidence="1" type="ORF">DEBURN_LOCUS9497</name>
</gene>
<name>A0A9N9GDX7_9GLOM</name>
<accession>A0A9N9GDX7</accession>
<comment type="caution">
    <text evidence="1">The sequence shown here is derived from an EMBL/GenBank/DDBJ whole genome shotgun (WGS) entry which is preliminary data.</text>
</comment>
<sequence length="101" mass="11844">MLSNGTPSELEKNYLENTGLFQELSTEFTSDYCSIFFDLMKQNIIMKKVASFKKGVEDSTKEEERCDERFIWLFSMLGCQKDDIMTGSFGYHLHRQKDVMM</sequence>
<evidence type="ECO:0000313" key="1">
    <source>
        <dbReference type="EMBL" id="CAG8600573.1"/>
    </source>
</evidence>
<feature type="non-terminal residue" evidence="1">
    <location>
        <position position="1"/>
    </location>
</feature>
<protein>
    <submittedName>
        <fullName evidence="1">1236_t:CDS:1</fullName>
    </submittedName>
</protein>
<organism evidence="1 2">
    <name type="scientific">Diversispora eburnea</name>
    <dbReference type="NCBI Taxonomy" id="1213867"/>
    <lineage>
        <taxon>Eukaryota</taxon>
        <taxon>Fungi</taxon>
        <taxon>Fungi incertae sedis</taxon>
        <taxon>Mucoromycota</taxon>
        <taxon>Glomeromycotina</taxon>
        <taxon>Glomeromycetes</taxon>
        <taxon>Diversisporales</taxon>
        <taxon>Diversisporaceae</taxon>
        <taxon>Diversispora</taxon>
    </lineage>
</organism>
<dbReference type="Proteomes" id="UP000789706">
    <property type="component" value="Unassembled WGS sequence"/>
</dbReference>